<feature type="domain" description="AB hydrolase-1" evidence="1">
    <location>
        <begin position="20"/>
        <end position="244"/>
    </location>
</feature>
<dbReference type="InterPro" id="IPR050266">
    <property type="entry name" value="AB_hydrolase_sf"/>
</dbReference>
<evidence type="ECO:0000313" key="3">
    <source>
        <dbReference type="Proteomes" id="UP001164705"/>
    </source>
</evidence>
<dbReference type="AlphaFoldDB" id="A0A9E8SDI7"/>
<accession>A0A9E8SDI7</accession>
<reference evidence="2" key="1">
    <citation type="submission" date="2022-11" db="EMBL/GenBank/DDBJ databases">
        <title>Lacinutrix neustonica HL-RS19T sp. nov., isolated from the surface microlayer sample of brackish Lake Shihwa.</title>
        <authorList>
            <person name="Choi J.Y."/>
            <person name="Hwang C.Y."/>
        </authorList>
    </citation>
    <scope>NUCLEOTIDE SEQUENCE</scope>
    <source>
        <strain evidence="2">HL-RS19</strain>
    </source>
</reference>
<dbReference type="SUPFAM" id="SSF53474">
    <property type="entry name" value="alpha/beta-Hydrolases"/>
    <property type="match status" value="1"/>
</dbReference>
<evidence type="ECO:0000259" key="1">
    <source>
        <dbReference type="Pfam" id="PF00561"/>
    </source>
</evidence>
<dbReference type="RefSeq" id="WP_267675850.1">
    <property type="nucleotide sequence ID" value="NZ_CP113088.1"/>
</dbReference>
<dbReference type="InterPro" id="IPR000073">
    <property type="entry name" value="AB_hydrolase_1"/>
</dbReference>
<dbReference type="PANTHER" id="PTHR43798">
    <property type="entry name" value="MONOACYLGLYCEROL LIPASE"/>
    <property type="match status" value="1"/>
</dbReference>
<dbReference type="Proteomes" id="UP001164705">
    <property type="component" value="Chromosome"/>
</dbReference>
<protein>
    <submittedName>
        <fullName evidence="2">Alpha/beta hydrolase</fullName>
    </submittedName>
</protein>
<dbReference type="KEGG" id="lnu:N7U66_14030"/>
<name>A0A9E8SDI7_9FLAO</name>
<dbReference type="PRINTS" id="PR00111">
    <property type="entry name" value="ABHYDROLASE"/>
</dbReference>
<dbReference type="Pfam" id="PF00561">
    <property type="entry name" value="Abhydrolase_1"/>
    <property type="match status" value="1"/>
</dbReference>
<gene>
    <name evidence="2" type="ORF">N7U66_14030</name>
</gene>
<proteinExistence type="predicted"/>
<keyword evidence="3" id="KW-1185">Reference proteome</keyword>
<dbReference type="EMBL" id="CP113088">
    <property type="protein sequence ID" value="WAC01234.1"/>
    <property type="molecule type" value="Genomic_DNA"/>
</dbReference>
<organism evidence="2 3">
    <name type="scientific">Lacinutrix neustonica</name>
    <dbReference type="NCBI Taxonomy" id="2980107"/>
    <lineage>
        <taxon>Bacteria</taxon>
        <taxon>Pseudomonadati</taxon>
        <taxon>Bacteroidota</taxon>
        <taxon>Flavobacteriia</taxon>
        <taxon>Flavobacteriales</taxon>
        <taxon>Flavobacteriaceae</taxon>
        <taxon>Lacinutrix</taxon>
    </lineage>
</organism>
<dbReference type="GO" id="GO:0016787">
    <property type="term" value="F:hydrolase activity"/>
    <property type="evidence" value="ECO:0007669"/>
    <property type="project" value="UniProtKB-KW"/>
</dbReference>
<sequence>MILDYKGINIFYTDTGKGEVIVLLHGFLEDHTMWHDLVVKISNNNRVVCIDLLGHGKTGVLGYIHTMEEMATVVKTVLNHLRLRKYTIIGHSMGGYVALAFAKLFPNNIKGVCLLNSTYEADDSERKQIRTRANKMVQTNFESMVRMSFTNLFSAKSKLEHQEAFEEALQIALKTSLQGYMAAQEGMKRREDFSTSFAQTSYKKAILLGKKDTVINVKNTIKFAKNHNIDTHIFSEGHMSYIENKTDFIKEIVHFIEKT</sequence>
<dbReference type="InterPro" id="IPR029058">
    <property type="entry name" value="AB_hydrolase_fold"/>
</dbReference>
<dbReference type="Gene3D" id="3.40.50.1820">
    <property type="entry name" value="alpha/beta hydrolase"/>
    <property type="match status" value="1"/>
</dbReference>
<keyword evidence="2" id="KW-0378">Hydrolase</keyword>
<evidence type="ECO:0000313" key="2">
    <source>
        <dbReference type="EMBL" id="WAC01234.1"/>
    </source>
</evidence>